<feature type="binding site" evidence="7">
    <location>
        <position position="210"/>
    </location>
    <ligand>
        <name>substrate</name>
    </ligand>
</feature>
<dbReference type="GO" id="GO:0006006">
    <property type="term" value="P:glucose metabolic process"/>
    <property type="evidence" value="ECO:0007669"/>
    <property type="project" value="UniProtKB-KW"/>
</dbReference>
<dbReference type="Proteomes" id="UP000093592">
    <property type="component" value="Unassembled WGS sequence"/>
</dbReference>
<dbReference type="PANTHER" id="PTHR23429:SF0">
    <property type="entry name" value="GLUCOSE-6-PHOSPHATE 1-DEHYDROGENASE"/>
    <property type="match status" value="1"/>
</dbReference>
<dbReference type="PROSITE" id="PS00069">
    <property type="entry name" value="G6P_DEHYDROGENASE"/>
    <property type="match status" value="1"/>
</dbReference>
<feature type="domain" description="Glucose-6-phosphate dehydrogenase C-terminal" evidence="9">
    <location>
        <begin position="184"/>
        <end position="454"/>
    </location>
</feature>
<evidence type="ECO:0000259" key="8">
    <source>
        <dbReference type="Pfam" id="PF00479"/>
    </source>
</evidence>
<feature type="binding site" evidence="7">
    <location>
        <position position="320"/>
    </location>
    <ligand>
        <name>substrate</name>
    </ligand>
</feature>
<evidence type="ECO:0000259" key="9">
    <source>
        <dbReference type="Pfam" id="PF02781"/>
    </source>
</evidence>
<dbReference type="InterPro" id="IPR019796">
    <property type="entry name" value="G6P_DH_AS"/>
</dbReference>
<dbReference type="EC" id="1.1.1.49" evidence="7"/>
<dbReference type="GO" id="GO:0005829">
    <property type="term" value="C:cytosol"/>
    <property type="evidence" value="ECO:0007669"/>
    <property type="project" value="TreeGrafter"/>
</dbReference>
<feature type="active site" description="Proton acceptor" evidence="7">
    <location>
        <position position="234"/>
    </location>
</feature>
<feature type="binding site" evidence="7">
    <location>
        <position position="172"/>
    </location>
    <ligand>
        <name>substrate</name>
    </ligand>
</feature>
<evidence type="ECO:0000256" key="2">
    <source>
        <dbReference type="ARBA" id="ARBA00009975"/>
    </source>
</evidence>
<feature type="binding site" evidence="7">
    <location>
        <position position="48"/>
    </location>
    <ligand>
        <name>NADP(+)</name>
        <dbReference type="ChEBI" id="CHEBI:58349"/>
    </ligand>
</feature>
<feature type="binding site" evidence="7">
    <location>
        <position position="325"/>
    </location>
    <ligand>
        <name>substrate</name>
    </ligand>
</feature>
<comment type="similarity">
    <text evidence="2 7">Belongs to the glucose-6-phosphate dehydrogenase family.</text>
</comment>
<dbReference type="PRINTS" id="PR00079">
    <property type="entry name" value="G6PDHDRGNASE"/>
</dbReference>
<sequence>MAERGGSPSDLLVIFGITGDLARKMTFRALYRLERRELLQCPVLGVASDDITKDELVKRARKAIGETGEKLDDAVFDRLADRLSYLHGDVTDAGLYKELAEHIGTDRTCLYYLEMPPSLFAPIVENLGKVGLLERSRVAVEKPFGHDLKSAQELNAQLRAVLDEDQILRVDHFLGKQPVVELEYLRFANTTVAELWDRRSISEIHITMAENFGVEDRGKFYDAVGTLRDVVQNHLLQVLALVAMEPPVGPSADDLNDKRYEVFRAMPALDPAHYVRGQYAGYTDIDGVADGSQTETFVALRTEIDNWRWAGVPIFLRAGKALPEKVTEVRLFTRRVPALAFLPKRERAERNQIVLRVDPDPGLRLQLVALDGDSWRDVHLDSSFAADLGEPIRPYERLLHAGLTGDRQLFAREDSIEETWRIVQPLLDTPGEVHSYEPGSWGPEAARSLLRGHHGWEEPWMPANNQASK</sequence>
<dbReference type="Gene3D" id="3.40.50.720">
    <property type="entry name" value="NAD(P)-binding Rossmann-like Domain"/>
    <property type="match status" value="1"/>
</dbReference>
<feature type="binding site" evidence="7">
    <location>
        <position position="176"/>
    </location>
    <ligand>
        <name>substrate</name>
    </ligand>
</feature>
<reference evidence="11" key="1">
    <citation type="submission" date="2016-06" db="EMBL/GenBank/DDBJ databases">
        <authorList>
            <person name="Sutton G."/>
            <person name="Brinkac L."/>
            <person name="Sanka R."/>
            <person name="Adams M."/>
            <person name="Lau E."/>
            <person name="Sam S."/>
            <person name="Sreng N."/>
            <person name="Him V."/>
            <person name="Kerleguer A."/>
            <person name="Cheng S."/>
        </authorList>
    </citation>
    <scope>NUCLEOTIDE SEQUENCE [LARGE SCALE GENOMIC DNA]</scope>
    <source>
        <strain evidence="11">E861</strain>
    </source>
</reference>
<accession>A0A1A2ZBJ9</accession>
<name>A0A1A2ZBJ9_9MYCO</name>
<feature type="binding site" evidence="7">
    <location>
        <begin position="89"/>
        <end position="90"/>
    </location>
    <ligand>
        <name>NADP(+)</name>
        <dbReference type="ChEBI" id="CHEBI:58349"/>
    </ligand>
</feature>
<evidence type="ECO:0000256" key="4">
    <source>
        <dbReference type="ARBA" id="ARBA00022857"/>
    </source>
</evidence>
<dbReference type="InterPro" id="IPR036291">
    <property type="entry name" value="NAD(P)-bd_dom_sf"/>
</dbReference>
<comment type="function">
    <text evidence="7">Catalyzes the oxidation of glucose 6-phosphate to 6-phosphogluconolactone.</text>
</comment>
<evidence type="ECO:0000256" key="3">
    <source>
        <dbReference type="ARBA" id="ARBA00022526"/>
    </source>
</evidence>
<dbReference type="InterPro" id="IPR022674">
    <property type="entry name" value="G6P_DH_NAD-bd"/>
</dbReference>
<protein>
    <recommendedName>
        <fullName evidence="7">Glucose-6-phosphate 1-dehydrogenase</fullName>
        <shortName evidence="7">G6PD</shortName>
        <ecNumber evidence="7">1.1.1.49</ecNumber>
    </recommendedName>
</protein>
<keyword evidence="3 7" id="KW-0313">Glucose metabolism</keyword>
<dbReference type="UniPathway" id="UPA00115">
    <property type="reaction ID" value="UER00408"/>
</dbReference>
<dbReference type="PIRSF" id="PIRSF000110">
    <property type="entry name" value="G6PD"/>
    <property type="match status" value="1"/>
</dbReference>
<dbReference type="Gene3D" id="3.30.360.10">
    <property type="entry name" value="Dihydrodipicolinate Reductase, domain 2"/>
    <property type="match status" value="1"/>
</dbReference>
<dbReference type="HAMAP" id="MF_00966">
    <property type="entry name" value="G6PD"/>
    <property type="match status" value="1"/>
</dbReference>
<comment type="catalytic activity">
    <reaction evidence="7">
        <text>D-glucose 6-phosphate + NADP(+) = 6-phospho-D-glucono-1,5-lactone + NADPH + H(+)</text>
        <dbReference type="Rhea" id="RHEA:15841"/>
        <dbReference type="ChEBI" id="CHEBI:15378"/>
        <dbReference type="ChEBI" id="CHEBI:57783"/>
        <dbReference type="ChEBI" id="CHEBI:57955"/>
        <dbReference type="ChEBI" id="CHEBI:58349"/>
        <dbReference type="ChEBI" id="CHEBI:61548"/>
        <dbReference type="EC" id="1.1.1.49"/>
    </reaction>
</comment>
<keyword evidence="5 7" id="KW-0560">Oxidoreductase</keyword>
<feature type="domain" description="Glucose-6-phosphate dehydrogenase NAD-binding" evidence="8">
    <location>
        <begin position="13"/>
        <end position="179"/>
    </location>
</feature>
<dbReference type="AlphaFoldDB" id="A0A1A2ZBJ9"/>
<keyword evidence="4 7" id="KW-0521">NADP</keyword>
<keyword evidence="6 7" id="KW-0119">Carbohydrate metabolism</keyword>
<evidence type="ECO:0000256" key="5">
    <source>
        <dbReference type="ARBA" id="ARBA00023002"/>
    </source>
</evidence>
<dbReference type="PANTHER" id="PTHR23429">
    <property type="entry name" value="GLUCOSE-6-PHOSPHATE 1-DEHYDROGENASE G6PD"/>
    <property type="match status" value="1"/>
</dbReference>
<evidence type="ECO:0000256" key="7">
    <source>
        <dbReference type="HAMAP-Rule" id="MF_00966"/>
    </source>
</evidence>
<comment type="caution">
    <text evidence="7">Lacks conserved residue(s) required for the propagation of feature annotation.</text>
</comment>
<dbReference type="NCBIfam" id="TIGR00871">
    <property type="entry name" value="zwf"/>
    <property type="match status" value="1"/>
</dbReference>
<dbReference type="RefSeq" id="WP_065014176.1">
    <property type="nucleotide sequence ID" value="NZ_LZKJ01000085.1"/>
</dbReference>
<evidence type="ECO:0000313" key="11">
    <source>
        <dbReference type="Proteomes" id="UP000093592"/>
    </source>
</evidence>
<feature type="binding site" evidence="7">
    <location>
        <position position="229"/>
    </location>
    <ligand>
        <name>substrate</name>
    </ligand>
</feature>
<dbReference type="Pfam" id="PF00479">
    <property type="entry name" value="G6PD_N"/>
    <property type="match status" value="1"/>
</dbReference>
<evidence type="ECO:0000256" key="6">
    <source>
        <dbReference type="ARBA" id="ARBA00023277"/>
    </source>
</evidence>
<comment type="pathway">
    <text evidence="1 7">Carbohydrate degradation; pentose phosphate pathway; D-ribulose 5-phosphate from D-glucose 6-phosphate (oxidative stage): step 1/3.</text>
</comment>
<dbReference type="Pfam" id="PF02781">
    <property type="entry name" value="G6PD_C"/>
    <property type="match status" value="1"/>
</dbReference>
<dbReference type="NCBIfam" id="NF009492">
    <property type="entry name" value="PRK12853.1-3"/>
    <property type="match status" value="1"/>
</dbReference>
<dbReference type="SUPFAM" id="SSF55347">
    <property type="entry name" value="Glyceraldehyde-3-phosphate dehydrogenase-like, C-terminal domain"/>
    <property type="match status" value="1"/>
</dbReference>
<evidence type="ECO:0000256" key="1">
    <source>
        <dbReference type="ARBA" id="ARBA00004937"/>
    </source>
</evidence>
<proteinExistence type="inferred from homology"/>
<dbReference type="GO" id="GO:0004345">
    <property type="term" value="F:glucose-6-phosphate dehydrogenase activity"/>
    <property type="evidence" value="ECO:0007669"/>
    <property type="project" value="UniProtKB-UniRule"/>
</dbReference>
<dbReference type="GO" id="GO:0050661">
    <property type="term" value="F:NADP binding"/>
    <property type="evidence" value="ECO:0007669"/>
    <property type="project" value="UniProtKB-UniRule"/>
</dbReference>
<comment type="caution">
    <text evidence="10">The sequence shown here is derived from an EMBL/GenBank/DDBJ whole genome shotgun (WGS) entry which is preliminary data.</text>
</comment>
<dbReference type="GO" id="GO:0009051">
    <property type="term" value="P:pentose-phosphate shunt, oxidative branch"/>
    <property type="evidence" value="ECO:0007669"/>
    <property type="project" value="TreeGrafter"/>
</dbReference>
<dbReference type="EMBL" id="LZKJ01000085">
    <property type="protein sequence ID" value="OBI47605.1"/>
    <property type="molecule type" value="Genomic_DNA"/>
</dbReference>
<evidence type="ECO:0000313" key="10">
    <source>
        <dbReference type="EMBL" id="OBI47605.1"/>
    </source>
</evidence>
<organism evidence="10 11">
    <name type="scientific">Mycobacterium kyorinense</name>
    <dbReference type="NCBI Taxonomy" id="487514"/>
    <lineage>
        <taxon>Bacteria</taxon>
        <taxon>Bacillati</taxon>
        <taxon>Actinomycetota</taxon>
        <taxon>Actinomycetes</taxon>
        <taxon>Mycobacteriales</taxon>
        <taxon>Mycobacteriaceae</taxon>
        <taxon>Mycobacterium</taxon>
    </lineage>
</organism>
<dbReference type="InterPro" id="IPR001282">
    <property type="entry name" value="G6P_DH"/>
</dbReference>
<dbReference type="InterPro" id="IPR022675">
    <property type="entry name" value="G6P_DH_C"/>
</dbReference>
<dbReference type="SUPFAM" id="SSF51735">
    <property type="entry name" value="NAD(P)-binding Rossmann-fold domains"/>
    <property type="match status" value="1"/>
</dbReference>
<feature type="binding site" evidence="7">
    <location>
        <position position="142"/>
    </location>
    <ligand>
        <name>NADP(+)</name>
        <dbReference type="ChEBI" id="CHEBI:58349"/>
    </ligand>
</feature>
<gene>
    <name evidence="7" type="primary">zwf</name>
    <name evidence="10" type="ORF">A5707_19230</name>
</gene>
<dbReference type="OrthoDB" id="9802739at2"/>